<dbReference type="AlphaFoldDB" id="A0A0C3M732"/>
<evidence type="ECO:0000256" key="1">
    <source>
        <dbReference type="SAM" id="MobiDB-lite"/>
    </source>
</evidence>
<dbReference type="Proteomes" id="UP000054248">
    <property type="component" value="Unassembled WGS sequence"/>
</dbReference>
<sequence length="82" mass="9256">MRRTECDTTSRTQAGTGSPQEYESPKTGQSLLEDFTEMTEDMMFLLTGEAGDGADVIAHYNPSRDHAADAIDSERHYWKRLQ</sequence>
<evidence type="ECO:0000313" key="2">
    <source>
        <dbReference type="EMBL" id="KIO29477.1"/>
    </source>
</evidence>
<keyword evidence="3" id="KW-1185">Reference proteome</keyword>
<organism evidence="2 3">
    <name type="scientific">Tulasnella calospora MUT 4182</name>
    <dbReference type="NCBI Taxonomy" id="1051891"/>
    <lineage>
        <taxon>Eukaryota</taxon>
        <taxon>Fungi</taxon>
        <taxon>Dikarya</taxon>
        <taxon>Basidiomycota</taxon>
        <taxon>Agaricomycotina</taxon>
        <taxon>Agaricomycetes</taxon>
        <taxon>Cantharellales</taxon>
        <taxon>Tulasnellaceae</taxon>
        <taxon>Tulasnella</taxon>
    </lineage>
</organism>
<reference evidence="3" key="2">
    <citation type="submission" date="2015-01" db="EMBL/GenBank/DDBJ databases">
        <title>Evolutionary Origins and Diversification of the Mycorrhizal Mutualists.</title>
        <authorList>
            <consortium name="DOE Joint Genome Institute"/>
            <consortium name="Mycorrhizal Genomics Consortium"/>
            <person name="Kohler A."/>
            <person name="Kuo A."/>
            <person name="Nagy L.G."/>
            <person name="Floudas D."/>
            <person name="Copeland A."/>
            <person name="Barry K.W."/>
            <person name="Cichocki N."/>
            <person name="Veneault-Fourrey C."/>
            <person name="LaButti K."/>
            <person name="Lindquist E.A."/>
            <person name="Lipzen A."/>
            <person name="Lundell T."/>
            <person name="Morin E."/>
            <person name="Murat C."/>
            <person name="Riley R."/>
            <person name="Ohm R."/>
            <person name="Sun H."/>
            <person name="Tunlid A."/>
            <person name="Henrissat B."/>
            <person name="Grigoriev I.V."/>
            <person name="Hibbett D.S."/>
            <person name="Martin F."/>
        </authorList>
    </citation>
    <scope>NUCLEOTIDE SEQUENCE [LARGE SCALE GENOMIC DNA]</scope>
    <source>
        <strain evidence="3">MUT 4182</strain>
    </source>
</reference>
<gene>
    <name evidence="2" type="ORF">M407DRAFT_21379</name>
</gene>
<proteinExistence type="predicted"/>
<feature type="compositionally biased region" description="Polar residues" evidence="1">
    <location>
        <begin position="9"/>
        <end position="27"/>
    </location>
</feature>
<evidence type="ECO:0000313" key="3">
    <source>
        <dbReference type="Proteomes" id="UP000054248"/>
    </source>
</evidence>
<feature type="region of interest" description="Disordered" evidence="1">
    <location>
        <begin position="1"/>
        <end position="27"/>
    </location>
</feature>
<dbReference type="EMBL" id="KN822982">
    <property type="protein sequence ID" value="KIO29477.1"/>
    <property type="molecule type" value="Genomic_DNA"/>
</dbReference>
<dbReference type="HOGENOM" id="CLU_2559984_0_0_1"/>
<accession>A0A0C3M732</accession>
<protein>
    <submittedName>
        <fullName evidence="2">Uncharacterized protein</fullName>
    </submittedName>
</protein>
<reference evidence="2 3" key="1">
    <citation type="submission" date="2014-04" db="EMBL/GenBank/DDBJ databases">
        <authorList>
            <consortium name="DOE Joint Genome Institute"/>
            <person name="Kuo A."/>
            <person name="Girlanda M."/>
            <person name="Perotto S."/>
            <person name="Kohler A."/>
            <person name="Nagy L.G."/>
            <person name="Floudas D."/>
            <person name="Copeland A."/>
            <person name="Barry K.W."/>
            <person name="Cichocki N."/>
            <person name="Veneault-Fourrey C."/>
            <person name="LaButti K."/>
            <person name="Lindquist E.A."/>
            <person name="Lipzen A."/>
            <person name="Lundell T."/>
            <person name="Morin E."/>
            <person name="Murat C."/>
            <person name="Sun H."/>
            <person name="Tunlid A."/>
            <person name="Henrissat B."/>
            <person name="Grigoriev I.V."/>
            <person name="Hibbett D.S."/>
            <person name="Martin F."/>
            <person name="Nordberg H.P."/>
            <person name="Cantor M.N."/>
            <person name="Hua S.X."/>
        </authorList>
    </citation>
    <scope>NUCLEOTIDE SEQUENCE [LARGE SCALE GENOMIC DNA]</scope>
    <source>
        <strain evidence="2 3">MUT 4182</strain>
    </source>
</reference>
<name>A0A0C3M732_9AGAM</name>